<feature type="non-terminal residue" evidence="2">
    <location>
        <position position="428"/>
    </location>
</feature>
<name>A0A2W5SQF8_9BACT</name>
<dbReference type="EMBL" id="QFQP01000137">
    <property type="protein sequence ID" value="PZR03023.1"/>
    <property type="molecule type" value="Genomic_DNA"/>
</dbReference>
<protein>
    <submittedName>
        <fullName evidence="2">Non-ribosomal peptide synthetase</fullName>
    </submittedName>
</protein>
<dbReference type="SUPFAM" id="SSF52777">
    <property type="entry name" value="CoA-dependent acyltransferases"/>
    <property type="match status" value="2"/>
</dbReference>
<sequence>MTGQGGRTRVDYDPFAGGALQRVVPTTEPQREVWLAAKLDHDASLAYNESVSLRLRGALDVDRLQVALRGVVERHDALRASIGPDGESFCVLEPQAFATAFEDLSALSPQARDAAVNARRQQGVDTLFVLEQGRLFRAELLRLQADDHLLLMHAHHIVCDGWSWWVIVRELGALYRGVSAALPAAASFAGYALDSAMHPHGDAHAADERYWLSRFSGELPVLELPLDHPRPMHRTTASAREDRMLDAALTAGVKKLGAGRGVSLFATLLNGFAALMSRISGQDRVVVGIPAAGQSVDGHEHLVGHCVNLLPLRFDLDHARSFADSLDAAQETLLDALDHQRYTFGTLLQQLRVARDPSRTPLISVLFNIDQALDPAKTGFQDLELDFTTNPRSHDNFELSVNAVQVDGQLRLECQYNRDLFDAATVRR</sequence>
<comment type="caution">
    <text evidence="2">The sequence shown here is derived from an EMBL/GenBank/DDBJ whole genome shotgun (WGS) entry which is preliminary data.</text>
</comment>
<evidence type="ECO:0000259" key="1">
    <source>
        <dbReference type="Pfam" id="PF00668"/>
    </source>
</evidence>
<dbReference type="GO" id="GO:0043041">
    <property type="term" value="P:amino acid activation for nonribosomal peptide biosynthetic process"/>
    <property type="evidence" value="ECO:0007669"/>
    <property type="project" value="TreeGrafter"/>
</dbReference>
<dbReference type="GO" id="GO:0009239">
    <property type="term" value="P:enterobactin biosynthetic process"/>
    <property type="evidence" value="ECO:0007669"/>
    <property type="project" value="TreeGrafter"/>
</dbReference>
<evidence type="ECO:0000313" key="2">
    <source>
        <dbReference type="EMBL" id="PZR03023.1"/>
    </source>
</evidence>
<feature type="domain" description="Condensation" evidence="1">
    <location>
        <begin position="21"/>
        <end position="428"/>
    </location>
</feature>
<accession>A0A2W5SQF8</accession>
<dbReference type="Gene3D" id="3.30.559.30">
    <property type="entry name" value="Nonribosomal peptide synthetase, condensation domain"/>
    <property type="match status" value="1"/>
</dbReference>
<gene>
    <name evidence="2" type="ORF">DI536_36490</name>
</gene>
<dbReference type="InterPro" id="IPR023213">
    <property type="entry name" value="CAT-like_dom_sf"/>
</dbReference>
<organism evidence="2 3">
    <name type="scientific">Archangium gephyra</name>
    <dbReference type="NCBI Taxonomy" id="48"/>
    <lineage>
        <taxon>Bacteria</taxon>
        <taxon>Pseudomonadati</taxon>
        <taxon>Myxococcota</taxon>
        <taxon>Myxococcia</taxon>
        <taxon>Myxococcales</taxon>
        <taxon>Cystobacterineae</taxon>
        <taxon>Archangiaceae</taxon>
        <taxon>Archangium</taxon>
    </lineage>
</organism>
<dbReference type="AlphaFoldDB" id="A0A2W5SQF8"/>
<dbReference type="GO" id="GO:0009366">
    <property type="term" value="C:enterobactin synthetase complex"/>
    <property type="evidence" value="ECO:0007669"/>
    <property type="project" value="TreeGrafter"/>
</dbReference>
<dbReference type="PANTHER" id="PTHR45527">
    <property type="entry name" value="NONRIBOSOMAL PEPTIDE SYNTHETASE"/>
    <property type="match status" value="1"/>
</dbReference>
<dbReference type="GO" id="GO:0031177">
    <property type="term" value="F:phosphopantetheine binding"/>
    <property type="evidence" value="ECO:0007669"/>
    <property type="project" value="TreeGrafter"/>
</dbReference>
<evidence type="ECO:0000313" key="3">
    <source>
        <dbReference type="Proteomes" id="UP000249061"/>
    </source>
</evidence>
<dbReference type="InterPro" id="IPR001242">
    <property type="entry name" value="Condensation_dom"/>
</dbReference>
<dbReference type="Pfam" id="PF00668">
    <property type="entry name" value="Condensation"/>
    <property type="match status" value="1"/>
</dbReference>
<dbReference type="GO" id="GO:0047527">
    <property type="term" value="F:2,3-dihydroxybenzoate-serine ligase activity"/>
    <property type="evidence" value="ECO:0007669"/>
    <property type="project" value="TreeGrafter"/>
</dbReference>
<dbReference type="Gene3D" id="3.30.559.10">
    <property type="entry name" value="Chloramphenicol acetyltransferase-like domain"/>
    <property type="match status" value="1"/>
</dbReference>
<proteinExistence type="predicted"/>
<dbReference type="GO" id="GO:0005829">
    <property type="term" value="C:cytosol"/>
    <property type="evidence" value="ECO:0007669"/>
    <property type="project" value="TreeGrafter"/>
</dbReference>
<dbReference type="Proteomes" id="UP000249061">
    <property type="component" value="Unassembled WGS sequence"/>
</dbReference>
<dbReference type="CDD" id="cd19531">
    <property type="entry name" value="LCL_NRPS-like"/>
    <property type="match status" value="1"/>
</dbReference>
<dbReference type="PANTHER" id="PTHR45527:SF1">
    <property type="entry name" value="FATTY ACID SYNTHASE"/>
    <property type="match status" value="1"/>
</dbReference>
<reference evidence="2 3" key="1">
    <citation type="submission" date="2017-08" db="EMBL/GenBank/DDBJ databases">
        <title>Infants hospitalized years apart are colonized by the same room-sourced microbial strains.</title>
        <authorList>
            <person name="Brooks B."/>
            <person name="Olm M.R."/>
            <person name="Firek B.A."/>
            <person name="Baker R."/>
            <person name="Thomas B.C."/>
            <person name="Morowitz M.J."/>
            <person name="Banfield J.F."/>
        </authorList>
    </citation>
    <scope>NUCLEOTIDE SEQUENCE [LARGE SCALE GENOMIC DNA]</scope>
    <source>
        <strain evidence="2">S2_003_000_R2_14</strain>
    </source>
</reference>